<organism evidence="7 8">
    <name type="scientific">Kutzneria albida DSM 43870</name>
    <dbReference type="NCBI Taxonomy" id="1449976"/>
    <lineage>
        <taxon>Bacteria</taxon>
        <taxon>Bacillati</taxon>
        <taxon>Actinomycetota</taxon>
        <taxon>Actinomycetes</taxon>
        <taxon>Pseudonocardiales</taxon>
        <taxon>Pseudonocardiaceae</taxon>
        <taxon>Kutzneria</taxon>
    </lineage>
</organism>
<dbReference type="CDD" id="cd06171">
    <property type="entry name" value="Sigma70_r4"/>
    <property type="match status" value="1"/>
</dbReference>
<dbReference type="NCBIfam" id="TIGR02983">
    <property type="entry name" value="SigE-fam_strep"/>
    <property type="match status" value="1"/>
</dbReference>
<dbReference type="InterPro" id="IPR039425">
    <property type="entry name" value="RNA_pol_sigma-70-like"/>
</dbReference>
<dbReference type="NCBIfam" id="TIGR02937">
    <property type="entry name" value="sigma70-ECF"/>
    <property type="match status" value="1"/>
</dbReference>
<proteinExistence type="inferred from homology"/>
<dbReference type="Gene3D" id="1.10.1740.10">
    <property type="match status" value="1"/>
</dbReference>
<dbReference type="SUPFAM" id="SSF88659">
    <property type="entry name" value="Sigma3 and sigma4 domains of RNA polymerase sigma factors"/>
    <property type="match status" value="1"/>
</dbReference>
<dbReference type="InterPro" id="IPR014325">
    <property type="entry name" value="RNA_pol_sigma-E_actinobac"/>
</dbReference>
<name>W5WCB8_9PSEU</name>
<keyword evidence="4" id="KW-0238">DNA-binding</keyword>
<reference evidence="7 8" key="1">
    <citation type="journal article" date="2014" name="BMC Genomics">
        <title>Complete genome sequence of producer of the glycopeptide antibiotic Aculeximycin Kutzneria albida DSM 43870T, a representative of minor genus of Pseudonocardiaceae.</title>
        <authorList>
            <person name="Rebets Y."/>
            <person name="Tokovenko B."/>
            <person name="Lushchyk I."/>
            <person name="Ruckert C."/>
            <person name="Zaburannyi N."/>
            <person name="Bechthold A."/>
            <person name="Kalinowski J."/>
            <person name="Luzhetskyy A."/>
        </authorList>
    </citation>
    <scope>NUCLEOTIDE SEQUENCE [LARGE SCALE GENOMIC DNA]</scope>
    <source>
        <strain evidence="7">DSM 43870</strain>
    </source>
</reference>
<dbReference type="PANTHER" id="PTHR43133:SF50">
    <property type="entry name" value="ECF RNA POLYMERASE SIGMA FACTOR SIGM"/>
    <property type="match status" value="1"/>
</dbReference>
<dbReference type="InterPro" id="IPR007627">
    <property type="entry name" value="RNA_pol_sigma70_r2"/>
</dbReference>
<gene>
    <name evidence="7" type="ORF">KALB_4794</name>
</gene>
<dbReference type="STRING" id="1449976.KALB_4794"/>
<dbReference type="eggNOG" id="COG1595">
    <property type="taxonomic scope" value="Bacteria"/>
</dbReference>
<dbReference type="AlphaFoldDB" id="W5WCB8"/>
<dbReference type="Pfam" id="PF08281">
    <property type="entry name" value="Sigma70_r4_2"/>
    <property type="match status" value="1"/>
</dbReference>
<keyword evidence="8" id="KW-1185">Reference proteome</keyword>
<dbReference type="InterPro" id="IPR014284">
    <property type="entry name" value="RNA_pol_sigma-70_dom"/>
</dbReference>
<dbReference type="SUPFAM" id="SSF88946">
    <property type="entry name" value="Sigma2 domain of RNA polymerase sigma factors"/>
    <property type="match status" value="1"/>
</dbReference>
<evidence type="ECO:0000259" key="6">
    <source>
        <dbReference type="SMART" id="SM00421"/>
    </source>
</evidence>
<dbReference type="GO" id="GO:0003677">
    <property type="term" value="F:DNA binding"/>
    <property type="evidence" value="ECO:0007669"/>
    <property type="project" value="UniProtKB-KW"/>
</dbReference>
<dbReference type="Pfam" id="PF04542">
    <property type="entry name" value="Sigma70_r2"/>
    <property type="match status" value="1"/>
</dbReference>
<dbReference type="SMART" id="SM00421">
    <property type="entry name" value="HTH_LUXR"/>
    <property type="match status" value="1"/>
</dbReference>
<evidence type="ECO:0000256" key="5">
    <source>
        <dbReference type="ARBA" id="ARBA00023163"/>
    </source>
</evidence>
<dbReference type="PANTHER" id="PTHR43133">
    <property type="entry name" value="RNA POLYMERASE ECF-TYPE SIGMA FACTO"/>
    <property type="match status" value="1"/>
</dbReference>
<dbReference type="InterPro" id="IPR013325">
    <property type="entry name" value="RNA_pol_sigma_r2"/>
</dbReference>
<keyword evidence="5" id="KW-0804">Transcription</keyword>
<dbReference type="KEGG" id="kal:KALB_4794"/>
<dbReference type="InterPro" id="IPR036388">
    <property type="entry name" value="WH-like_DNA-bd_sf"/>
</dbReference>
<dbReference type="GO" id="GO:0006352">
    <property type="term" value="P:DNA-templated transcription initiation"/>
    <property type="evidence" value="ECO:0007669"/>
    <property type="project" value="InterPro"/>
</dbReference>
<dbReference type="Gene3D" id="1.10.10.10">
    <property type="entry name" value="Winged helix-like DNA-binding domain superfamily/Winged helix DNA-binding domain"/>
    <property type="match status" value="1"/>
</dbReference>
<sequence>MPPGAKNTELGMGASYSLLYWSLFFHATANVPVGVGVSGAPGMMGTGPYTTAPSRSSHACLVDNRTHAPVTTAVHGATGTAWVVGAGVLVVVRGVTVSATRTGGATVVEQPVSSMQAASTSSLILMPVPTGRSPEKLWSGADNLSRCPVVCPRVRSDAEFAEFVGSSAPRLLHTAYLFSGDRHQAEDDVQTALARTYAAWSGIRNRDPHAYTRKVLVNLVIDRWRRPLREDPYEQVPERPVPEDFTRGLDHQGELARLLDQLTPRERAIVVLRHYHDLPEAEVAAELNISLGTVKSTNSRALAKLRVSTGQPVPASGGAR</sequence>
<keyword evidence="3" id="KW-0731">Sigma factor</keyword>
<keyword evidence="2" id="KW-0805">Transcription regulation</keyword>
<dbReference type="PATRIC" id="fig|1449976.3.peg.4826"/>
<evidence type="ECO:0000256" key="1">
    <source>
        <dbReference type="ARBA" id="ARBA00010641"/>
    </source>
</evidence>
<dbReference type="HOGENOM" id="CLU_868134_0_0_11"/>
<comment type="similarity">
    <text evidence="1">Belongs to the sigma-70 factor family. ECF subfamily.</text>
</comment>
<evidence type="ECO:0000256" key="2">
    <source>
        <dbReference type="ARBA" id="ARBA00023015"/>
    </source>
</evidence>
<dbReference type="GO" id="GO:0016987">
    <property type="term" value="F:sigma factor activity"/>
    <property type="evidence" value="ECO:0007669"/>
    <property type="project" value="UniProtKB-KW"/>
</dbReference>
<dbReference type="Proteomes" id="UP000019225">
    <property type="component" value="Chromosome"/>
</dbReference>
<dbReference type="InterPro" id="IPR013324">
    <property type="entry name" value="RNA_pol_sigma_r3/r4-like"/>
</dbReference>
<evidence type="ECO:0000313" key="7">
    <source>
        <dbReference type="EMBL" id="AHH98156.1"/>
    </source>
</evidence>
<feature type="domain" description="HTH luxR-type" evidence="6">
    <location>
        <begin position="259"/>
        <end position="317"/>
    </location>
</feature>
<protein>
    <recommendedName>
        <fullName evidence="6">HTH luxR-type domain-containing protein</fullName>
    </recommendedName>
</protein>
<evidence type="ECO:0000313" key="8">
    <source>
        <dbReference type="Proteomes" id="UP000019225"/>
    </source>
</evidence>
<dbReference type="InterPro" id="IPR013249">
    <property type="entry name" value="RNA_pol_sigma70_r4_t2"/>
</dbReference>
<evidence type="ECO:0000256" key="3">
    <source>
        <dbReference type="ARBA" id="ARBA00023082"/>
    </source>
</evidence>
<dbReference type="EMBL" id="CP007155">
    <property type="protein sequence ID" value="AHH98156.1"/>
    <property type="molecule type" value="Genomic_DNA"/>
</dbReference>
<evidence type="ECO:0000256" key="4">
    <source>
        <dbReference type="ARBA" id="ARBA00023125"/>
    </source>
</evidence>
<accession>W5WCB8</accession>
<dbReference type="InterPro" id="IPR000792">
    <property type="entry name" value="Tscrpt_reg_LuxR_C"/>
</dbReference>